<reference evidence="2 3" key="1">
    <citation type="submission" date="2017-05" db="EMBL/GenBank/DDBJ databases">
        <title>Full genome sequence of Pseudorhodoplanes sinuspersici.</title>
        <authorList>
            <person name="Dastgheib S.M.M."/>
            <person name="Shavandi M."/>
            <person name="Tirandaz H."/>
        </authorList>
    </citation>
    <scope>NUCLEOTIDE SEQUENCE [LARGE SCALE GENOMIC DNA]</scope>
    <source>
        <strain evidence="2 3">RIPI110</strain>
    </source>
</reference>
<dbReference type="SUPFAM" id="SSF53335">
    <property type="entry name" value="S-adenosyl-L-methionine-dependent methyltransferases"/>
    <property type="match status" value="1"/>
</dbReference>
<keyword evidence="3" id="KW-1185">Reference proteome</keyword>
<dbReference type="AlphaFoldDB" id="A0A1W6ZVC3"/>
<organism evidence="2 3">
    <name type="scientific">Pseudorhodoplanes sinuspersici</name>
    <dbReference type="NCBI Taxonomy" id="1235591"/>
    <lineage>
        <taxon>Bacteria</taxon>
        <taxon>Pseudomonadati</taxon>
        <taxon>Pseudomonadota</taxon>
        <taxon>Alphaproteobacteria</taxon>
        <taxon>Hyphomicrobiales</taxon>
        <taxon>Pseudorhodoplanes</taxon>
    </lineage>
</organism>
<proteinExistence type="predicted"/>
<dbReference type="STRING" id="1235591.CAK95_19695"/>
<dbReference type="OrthoDB" id="1853779at2"/>
<dbReference type="InterPro" id="IPR041698">
    <property type="entry name" value="Methyltransf_25"/>
</dbReference>
<dbReference type="CDD" id="cd02440">
    <property type="entry name" value="AdoMet_MTases"/>
    <property type="match status" value="1"/>
</dbReference>
<evidence type="ECO:0000313" key="2">
    <source>
        <dbReference type="EMBL" id="ARQ01071.1"/>
    </source>
</evidence>
<protein>
    <recommendedName>
        <fullName evidence="1">Methyltransferase domain-containing protein</fullName>
    </recommendedName>
</protein>
<gene>
    <name evidence="2" type="ORF">CAK95_19695</name>
</gene>
<evidence type="ECO:0000313" key="3">
    <source>
        <dbReference type="Proteomes" id="UP000194137"/>
    </source>
</evidence>
<dbReference type="RefSeq" id="WP_086089465.1">
    <property type="nucleotide sequence ID" value="NZ_CP021112.1"/>
</dbReference>
<dbReference type="Proteomes" id="UP000194137">
    <property type="component" value="Chromosome"/>
</dbReference>
<dbReference type="Gene3D" id="3.40.50.150">
    <property type="entry name" value="Vaccinia Virus protein VP39"/>
    <property type="match status" value="1"/>
</dbReference>
<evidence type="ECO:0000259" key="1">
    <source>
        <dbReference type="Pfam" id="PF13649"/>
    </source>
</evidence>
<accession>A0A1W6ZVC3</accession>
<name>A0A1W6ZVC3_9HYPH</name>
<dbReference type="PANTHER" id="PTHR43464:SF23">
    <property type="entry name" value="JUVENILE HORMONE ACID O-METHYLTRANSFERASE"/>
    <property type="match status" value="1"/>
</dbReference>
<dbReference type="Pfam" id="PF13649">
    <property type="entry name" value="Methyltransf_25"/>
    <property type="match status" value="1"/>
</dbReference>
<dbReference type="KEGG" id="psin:CAK95_19695"/>
<dbReference type="EMBL" id="CP021112">
    <property type="protein sequence ID" value="ARQ01071.1"/>
    <property type="molecule type" value="Genomic_DNA"/>
</dbReference>
<sequence length="193" mass="21307">MRDRVWKGLLVEQVSPTPGERILDVGCGTGTLTLMLHRACPECDLLGFDADANVLAIARAKAAAANARVEFWQGRADDPTNVPMLRSGSFDKIVSSLLFHHLSTEQKRRAFSHCLRLLRPGGELHVADWGRPANALLRLPFYLIQVLDGFPNTTDNVRGLLPELMRDAGFCHVAETRRVATALGSLSFYRGVK</sequence>
<dbReference type="PANTHER" id="PTHR43464">
    <property type="entry name" value="METHYLTRANSFERASE"/>
    <property type="match status" value="1"/>
</dbReference>
<feature type="domain" description="Methyltransferase" evidence="1">
    <location>
        <begin position="22"/>
        <end position="122"/>
    </location>
</feature>
<dbReference type="GO" id="GO:0010420">
    <property type="term" value="F:polyprenyldihydroxybenzoate methyltransferase activity"/>
    <property type="evidence" value="ECO:0007669"/>
    <property type="project" value="TreeGrafter"/>
</dbReference>
<dbReference type="InterPro" id="IPR029063">
    <property type="entry name" value="SAM-dependent_MTases_sf"/>
</dbReference>